<dbReference type="SUPFAM" id="SSF81383">
    <property type="entry name" value="F-box domain"/>
    <property type="match status" value="1"/>
</dbReference>
<dbReference type="EMBL" id="JAGKQM010000004">
    <property type="protein sequence ID" value="KAH0929808.1"/>
    <property type="molecule type" value="Genomic_DNA"/>
</dbReference>
<dbReference type="InterPro" id="IPR055411">
    <property type="entry name" value="LRR_FXL15/At3g58940/PEG3-like"/>
</dbReference>
<dbReference type="PANTHER" id="PTHR31900">
    <property type="entry name" value="F-BOX/RNI SUPERFAMILY PROTEIN-RELATED"/>
    <property type="match status" value="1"/>
</dbReference>
<dbReference type="InterPro" id="IPR036047">
    <property type="entry name" value="F-box-like_dom_sf"/>
</dbReference>
<organism evidence="2 3">
    <name type="scientific">Brassica napus</name>
    <name type="common">Rape</name>
    <dbReference type="NCBI Taxonomy" id="3708"/>
    <lineage>
        <taxon>Eukaryota</taxon>
        <taxon>Viridiplantae</taxon>
        <taxon>Streptophyta</taxon>
        <taxon>Embryophyta</taxon>
        <taxon>Tracheophyta</taxon>
        <taxon>Spermatophyta</taxon>
        <taxon>Magnoliopsida</taxon>
        <taxon>eudicotyledons</taxon>
        <taxon>Gunneridae</taxon>
        <taxon>Pentapetalae</taxon>
        <taxon>rosids</taxon>
        <taxon>malvids</taxon>
        <taxon>Brassicales</taxon>
        <taxon>Brassicaceae</taxon>
        <taxon>Brassiceae</taxon>
        <taxon>Brassica</taxon>
    </lineage>
</organism>
<dbReference type="InterPro" id="IPR050232">
    <property type="entry name" value="FBL13/AtMIF1-like"/>
</dbReference>
<evidence type="ECO:0000259" key="1">
    <source>
        <dbReference type="SMART" id="SM00579"/>
    </source>
</evidence>
<protein>
    <recommendedName>
        <fullName evidence="1">FBD domain-containing protein</fullName>
    </recommendedName>
</protein>
<feature type="domain" description="FBD" evidence="1">
    <location>
        <begin position="257"/>
        <end position="322"/>
    </location>
</feature>
<name>A0ABQ8DKP3_BRANA</name>
<comment type="caution">
    <text evidence="2">The sequence shown here is derived from an EMBL/GenBank/DDBJ whole genome shotgun (WGS) entry which is preliminary data.</text>
</comment>
<dbReference type="Proteomes" id="UP000824890">
    <property type="component" value="Unassembled WGS sequence"/>
</dbReference>
<dbReference type="Pfam" id="PF00646">
    <property type="entry name" value="F-box"/>
    <property type="match status" value="1"/>
</dbReference>
<evidence type="ECO:0000313" key="3">
    <source>
        <dbReference type="Proteomes" id="UP000824890"/>
    </source>
</evidence>
<dbReference type="InterPro" id="IPR001810">
    <property type="entry name" value="F-box_dom"/>
</dbReference>
<reference evidence="2 3" key="1">
    <citation type="submission" date="2021-05" db="EMBL/GenBank/DDBJ databases">
        <title>Genome Assembly of Synthetic Allotetraploid Brassica napus Reveals Homoeologous Exchanges between Subgenomes.</title>
        <authorList>
            <person name="Davis J.T."/>
        </authorList>
    </citation>
    <scope>NUCLEOTIDE SEQUENCE [LARGE SCALE GENOMIC DNA]</scope>
    <source>
        <strain evidence="3">cv. Da-Ae</strain>
        <tissue evidence="2">Seedling</tissue>
    </source>
</reference>
<evidence type="ECO:0000313" key="2">
    <source>
        <dbReference type="EMBL" id="KAH0929808.1"/>
    </source>
</evidence>
<dbReference type="SUPFAM" id="SSF52047">
    <property type="entry name" value="RNI-like"/>
    <property type="match status" value="1"/>
</dbReference>
<dbReference type="Gene3D" id="3.80.10.10">
    <property type="entry name" value="Ribonuclease Inhibitor"/>
    <property type="match status" value="1"/>
</dbReference>
<dbReference type="Pfam" id="PF24758">
    <property type="entry name" value="LRR_At5g56370"/>
    <property type="match status" value="1"/>
</dbReference>
<proteinExistence type="predicted"/>
<accession>A0ABQ8DKP3</accession>
<dbReference type="InterPro" id="IPR006566">
    <property type="entry name" value="FBD"/>
</dbReference>
<dbReference type="Pfam" id="PF08387">
    <property type="entry name" value="FBD"/>
    <property type="match status" value="1"/>
</dbReference>
<keyword evidence="3" id="KW-1185">Reference proteome</keyword>
<dbReference type="InterPro" id="IPR053781">
    <property type="entry name" value="F-box_AtFBL13-like"/>
</dbReference>
<dbReference type="InterPro" id="IPR032675">
    <property type="entry name" value="LRR_dom_sf"/>
</dbReference>
<dbReference type="SMART" id="SM00579">
    <property type="entry name" value="FBD"/>
    <property type="match status" value="1"/>
</dbReference>
<dbReference type="PANTHER" id="PTHR31900:SF28">
    <property type="entry name" value="FBD DOMAIN-CONTAINING PROTEIN"/>
    <property type="match status" value="1"/>
</dbReference>
<sequence length="328" mass="38522">MIVWFRSSFQHSRFCLVHLCGYVTKPFLFFIWSWPLDCKSYMDRISGLSDELLVRILTFVPTKVAVSTSILSKRWEFLWTWVPKLEFVDNKYDVPRTVSLPKLKTLHLGRVTYLHNDCFRLLISYCPVLDDLVIERNGQDNMKTVAVISPSLQRLTLPIGHGLSPFVDEYVIVTPSLKYFKVEEYMLNYSYLVRHMPEVEEADINVQYYLFNIFDSFTSVKRLSLCVSFNIISDEKYIRFKKYEPINWNSSEISVPSCLLESLETFEFAEYRGSREERDFVSFIIRHACHLKSSTITPCTGIESDSVSEKSYFVLPKQTLHHRTNTFH</sequence>
<dbReference type="CDD" id="cd22160">
    <property type="entry name" value="F-box_AtFBL13-like"/>
    <property type="match status" value="1"/>
</dbReference>
<gene>
    <name evidence="2" type="ORF">HID58_015535</name>
</gene>